<dbReference type="EMBL" id="JBHRZT010000052">
    <property type="protein sequence ID" value="MFC3884373.1"/>
    <property type="molecule type" value="Genomic_DNA"/>
</dbReference>
<dbReference type="Proteomes" id="UP001595752">
    <property type="component" value="Unassembled WGS sequence"/>
</dbReference>
<gene>
    <name evidence="1" type="ORF">ACFOU2_13035</name>
</gene>
<protein>
    <submittedName>
        <fullName evidence="1">Uncharacterized protein</fullName>
    </submittedName>
</protein>
<name>A0ABV8B261_9BACI</name>
<dbReference type="RefSeq" id="WP_377915758.1">
    <property type="nucleotide sequence ID" value="NZ_JBHRZT010000052.1"/>
</dbReference>
<evidence type="ECO:0000313" key="1">
    <source>
        <dbReference type="EMBL" id="MFC3884373.1"/>
    </source>
</evidence>
<reference evidence="2" key="1">
    <citation type="journal article" date="2019" name="Int. J. Syst. Evol. Microbiol.">
        <title>The Global Catalogue of Microorganisms (GCM) 10K type strain sequencing project: providing services to taxonomists for standard genome sequencing and annotation.</title>
        <authorList>
            <consortium name="The Broad Institute Genomics Platform"/>
            <consortium name="The Broad Institute Genome Sequencing Center for Infectious Disease"/>
            <person name="Wu L."/>
            <person name="Ma J."/>
        </authorList>
    </citation>
    <scope>NUCLEOTIDE SEQUENCE [LARGE SCALE GENOMIC DNA]</scope>
    <source>
        <strain evidence="2">CCUG 61889</strain>
    </source>
</reference>
<keyword evidence="2" id="KW-1185">Reference proteome</keyword>
<comment type="caution">
    <text evidence="1">The sequence shown here is derived from an EMBL/GenBank/DDBJ whole genome shotgun (WGS) entry which is preliminary data.</text>
</comment>
<evidence type="ECO:0000313" key="2">
    <source>
        <dbReference type="Proteomes" id="UP001595752"/>
    </source>
</evidence>
<organism evidence="1 2">
    <name type="scientific">Bacillus songklensis</name>
    <dbReference type="NCBI Taxonomy" id="1069116"/>
    <lineage>
        <taxon>Bacteria</taxon>
        <taxon>Bacillati</taxon>
        <taxon>Bacillota</taxon>
        <taxon>Bacilli</taxon>
        <taxon>Bacillales</taxon>
        <taxon>Bacillaceae</taxon>
        <taxon>Bacillus</taxon>
    </lineage>
</organism>
<accession>A0ABV8B261</accession>
<sequence length="286" mass="33826">MLQVVETEKIRSLMKKYKKWFEYAHLNTYFYKHEGDLYHLVRYLRSNKTVGYLVLDKGGDVVPRSIAEVVFRSMETYNSVAFGTQTDIRKKLSEPIHLIEDMQRKMFDIEKQLPDEVKEIQSSWNRVKEMIEKQLEGRQYIHSLFDELKAIDDHIYEEAGYLTAKDVEKAVRCLEEYNKTVYEEGKIQFETFDDVDIVRSFLQKAESRGTGAAAINSRELYNMLTEKTKPSVRQVLDQSMLTFEKDEHGKVITEKRGELSMDVFIELGKRRNDYHYKVDGFPRLRN</sequence>
<proteinExistence type="predicted"/>